<feature type="region of interest" description="Disordered" evidence="1">
    <location>
        <begin position="1"/>
        <end position="22"/>
    </location>
</feature>
<gene>
    <name evidence="2" type="ORF">EYF80_004615</name>
</gene>
<reference evidence="2 3" key="1">
    <citation type="submission" date="2019-03" db="EMBL/GenBank/DDBJ databases">
        <title>First draft genome of Liparis tanakae, snailfish: a comprehensive survey of snailfish specific genes.</title>
        <authorList>
            <person name="Kim W."/>
            <person name="Song I."/>
            <person name="Jeong J.-H."/>
            <person name="Kim D."/>
            <person name="Kim S."/>
            <person name="Ryu S."/>
            <person name="Song J.Y."/>
            <person name="Lee S.K."/>
        </authorList>
    </citation>
    <scope>NUCLEOTIDE SEQUENCE [LARGE SCALE GENOMIC DNA]</scope>
    <source>
        <tissue evidence="2">Muscle</tissue>
    </source>
</reference>
<evidence type="ECO:0000313" key="3">
    <source>
        <dbReference type="Proteomes" id="UP000314294"/>
    </source>
</evidence>
<dbReference type="Proteomes" id="UP000314294">
    <property type="component" value="Unassembled WGS sequence"/>
</dbReference>
<name>A0A4Z2J4I3_9TELE</name>
<evidence type="ECO:0000256" key="1">
    <source>
        <dbReference type="SAM" id="MobiDB-lite"/>
    </source>
</evidence>
<organism evidence="2 3">
    <name type="scientific">Liparis tanakae</name>
    <name type="common">Tanaka's snailfish</name>
    <dbReference type="NCBI Taxonomy" id="230148"/>
    <lineage>
        <taxon>Eukaryota</taxon>
        <taxon>Metazoa</taxon>
        <taxon>Chordata</taxon>
        <taxon>Craniata</taxon>
        <taxon>Vertebrata</taxon>
        <taxon>Euteleostomi</taxon>
        <taxon>Actinopterygii</taxon>
        <taxon>Neopterygii</taxon>
        <taxon>Teleostei</taxon>
        <taxon>Neoteleostei</taxon>
        <taxon>Acanthomorphata</taxon>
        <taxon>Eupercaria</taxon>
        <taxon>Perciformes</taxon>
        <taxon>Cottioidei</taxon>
        <taxon>Cottales</taxon>
        <taxon>Liparidae</taxon>
        <taxon>Liparis</taxon>
    </lineage>
</organism>
<dbReference type="AlphaFoldDB" id="A0A4Z2J4I3"/>
<evidence type="ECO:0000313" key="2">
    <source>
        <dbReference type="EMBL" id="TNN85265.1"/>
    </source>
</evidence>
<keyword evidence="3" id="KW-1185">Reference proteome</keyword>
<dbReference type="EMBL" id="SRLO01000022">
    <property type="protein sequence ID" value="TNN85265.1"/>
    <property type="molecule type" value="Genomic_DNA"/>
</dbReference>
<sequence length="83" mass="9283">MLPFSDCGTESHGNRERQQSGLLLESRVTHRQIRHAAPDLFLHRATLSVRSLGGDKQEVLPDVWQEDTKEANVHTTAECSNAC</sequence>
<protein>
    <submittedName>
        <fullName evidence="2">Uncharacterized protein</fullName>
    </submittedName>
</protein>
<proteinExistence type="predicted"/>
<accession>A0A4Z2J4I3</accession>
<comment type="caution">
    <text evidence="2">The sequence shown here is derived from an EMBL/GenBank/DDBJ whole genome shotgun (WGS) entry which is preliminary data.</text>
</comment>